<dbReference type="OrthoDB" id="3690319at2759"/>
<evidence type="ECO:0000256" key="1">
    <source>
        <dbReference type="ARBA" id="ARBA00004167"/>
    </source>
</evidence>
<feature type="non-terminal residue" evidence="8">
    <location>
        <position position="88"/>
    </location>
</feature>
<feature type="domain" description="WSC" evidence="7">
    <location>
        <begin position="1"/>
        <end position="87"/>
    </location>
</feature>
<keyword evidence="4" id="KW-1133">Transmembrane helix</keyword>
<dbReference type="PANTHER" id="PTHR24269">
    <property type="entry name" value="KREMEN PROTEIN"/>
    <property type="match status" value="1"/>
</dbReference>
<accession>M2URT2</accession>
<reference evidence="8 9" key="1">
    <citation type="journal article" date="2012" name="PLoS Pathog.">
        <title>Diverse lifestyles and strategies of plant pathogenesis encoded in the genomes of eighteen Dothideomycetes fungi.</title>
        <authorList>
            <person name="Ohm R.A."/>
            <person name="Feau N."/>
            <person name="Henrissat B."/>
            <person name="Schoch C.L."/>
            <person name="Horwitz B.A."/>
            <person name="Barry K.W."/>
            <person name="Condon B.J."/>
            <person name="Copeland A.C."/>
            <person name="Dhillon B."/>
            <person name="Glaser F."/>
            <person name="Hesse C.N."/>
            <person name="Kosti I."/>
            <person name="LaButti K."/>
            <person name="Lindquist E.A."/>
            <person name="Lucas S."/>
            <person name="Salamov A.A."/>
            <person name="Bradshaw R.E."/>
            <person name="Ciuffetti L."/>
            <person name="Hamelin R.C."/>
            <person name="Kema G.H.J."/>
            <person name="Lawrence C."/>
            <person name="Scott J.A."/>
            <person name="Spatafora J.W."/>
            <person name="Turgeon B.G."/>
            <person name="de Wit P.J.G.M."/>
            <person name="Zhong S."/>
            <person name="Goodwin S.B."/>
            <person name="Grigoriev I.V."/>
        </authorList>
    </citation>
    <scope>NUCLEOTIDE SEQUENCE [LARGE SCALE GENOMIC DNA]</scope>
    <source>
        <strain evidence="9">C5 / ATCC 48332 / race O</strain>
    </source>
</reference>
<protein>
    <recommendedName>
        <fullName evidence="7">WSC domain-containing protein</fullName>
    </recommendedName>
</protein>
<dbReference type="eggNOG" id="ENOG502S1H2">
    <property type="taxonomic scope" value="Eukaryota"/>
</dbReference>
<reference evidence="9" key="2">
    <citation type="journal article" date="2013" name="PLoS Genet.">
        <title>Comparative genome structure, secondary metabolite, and effector coding capacity across Cochliobolus pathogens.</title>
        <authorList>
            <person name="Condon B.J."/>
            <person name="Leng Y."/>
            <person name="Wu D."/>
            <person name="Bushley K.E."/>
            <person name="Ohm R.A."/>
            <person name="Otillar R."/>
            <person name="Martin J."/>
            <person name="Schackwitz W."/>
            <person name="Grimwood J."/>
            <person name="MohdZainudin N."/>
            <person name="Xue C."/>
            <person name="Wang R."/>
            <person name="Manning V.A."/>
            <person name="Dhillon B."/>
            <person name="Tu Z.J."/>
            <person name="Steffenson B.J."/>
            <person name="Salamov A."/>
            <person name="Sun H."/>
            <person name="Lowry S."/>
            <person name="LaButti K."/>
            <person name="Han J."/>
            <person name="Copeland A."/>
            <person name="Lindquist E."/>
            <person name="Barry K."/>
            <person name="Schmutz J."/>
            <person name="Baker S.E."/>
            <person name="Ciuffetti L.M."/>
            <person name="Grigoriev I.V."/>
            <person name="Zhong S."/>
            <person name="Turgeon B.G."/>
        </authorList>
    </citation>
    <scope>NUCLEOTIDE SEQUENCE [LARGE SCALE GENOMIC DNA]</scope>
    <source>
        <strain evidence="9">C5 / ATCC 48332 / race O</strain>
    </source>
</reference>
<evidence type="ECO:0000256" key="3">
    <source>
        <dbReference type="ARBA" id="ARBA00022729"/>
    </source>
</evidence>
<sequence>YEGCYTDSATRVLNGLKTQTDDMTVEKCAAFCTKYKYYGLESHDECYCGNTFEAPTNKVLDRNCDTKCKGSIAMCGGGWHISLYSKKI</sequence>
<name>M2URT2_COCH5</name>
<dbReference type="AlphaFoldDB" id="M2URT2"/>
<dbReference type="PROSITE" id="PS51212">
    <property type="entry name" value="WSC"/>
    <property type="match status" value="1"/>
</dbReference>
<evidence type="ECO:0000256" key="4">
    <source>
        <dbReference type="ARBA" id="ARBA00022989"/>
    </source>
</evidence>
<dbReference type="OMA" id="ESHDECY"/>
<gene>
    <name evidence="8" type="ORF">COCHEDRAFT_1061026</name>
</gene>
<dbReference type="InterPro" id="IPR051836">
    <property type="entry name" value="Kremen_rcpt"/>
</dbReference>
<evidence type="ECO:0000256" key="5">
    <source>
        <dbReference type="ARBA" id="ARBA00023136"/>
    </source>
</evidence>
<keyword evidence="3" id="KW-0732">Signal</keyword>
<dbReference type="PANTHER" id="PTHR24269:SF16">
    <property type="entry name" value="PROTEIN SLG1"/>
    <property type="match status" value="1"/>
</dbReference>
<keyword evidence="6" id="KW-0325">Glycoprotein</keyword>
<keyword evidence="2" id="KW-0812">Transmembrane</keyword>
<dbReference type="Pfam" id="PF01822">
    <property type="entry name" value="WSC"/>
    <property type="match status" value="1"/>
</dbReference>
<dbReference type="GO" id="GO:0005886">
    <property type="term" value="C:plasma membrane"/>
    <property type="evidence" value="ECO:0007669"/>
    <property type="project" value="TreeGrafter"/>
</dbReference>
<dbReference type="EMBL" id="KB445578">
    <property type="protein sequence ID" value="EMD90618.1"/>
    <property type="molecule type" value="Genomic_DNA"/>
</dbReference>
<feature type="non-terminal residue" evidence="8">
    <location>
        <position position="1"/>
    </location>
</feature>
<proteinExistence type="predicted"/>
<keyword evidence="9" id="KW-1185">Reference proteome</keyword>
<evidence type="ECO:0000259" key="7">
    <source>
        <dbReference type="PROSITE" id="PS51212"/>
    </source>
</evidence>
<evidence type="ECO:0000313" key="8">
    <source>
        <dbReference type="EMBL" id="EMD90618.1"/>
    </source>
</evidence>
<dbReference type="HOGENOM" id="CLU_171219_0_0_1"/>
<dbReference type="InterPro" id="IPR002889">
    <property type="entry name" value="WSC_carb-bd"/>
</dbReference>
<organism evidence="8 9">
    <name type="scientific">Cochliobolus heterostrophus (strain C5 / ATCC 48332 / race O)</name>
    <name type="common">Southern corn leaf blight fungus</name>
    <name type="synonym">Bipolaris maydis</name>
    <dbReference type="NCBI Taxonomy" id="701091"/>
    <lineage>
        <taxon>Eukaryota</taxon>
        <taxon>Fungi</taxon>
        <taxon>Dikarya</taxon>
        <taxon>Ascomycota</taxon>
        <taxon>Pezizomycotina</taxon>
        <taxon>Dothideomycetes</taxon>
        <taxon>Pleosporomycetidae</taxon>
        <taxon>Pleosporales</taxon>
        <taxon>Pleosporineae</taxon>
        <taxon>Pleosporaceae</taxon>
        <taxon>Bipolaris</taxon>
    </lineage>
</organism>
<keyword evidence="5" id="KW-0472">Membrane</keyword>
<evidence type="ECO:0000256" key="6">
    <source>
        <dbReference type="ARBA" id="ARBA00023180"/>
    </source>
</evidence>
<evidence type="ECO:0000256" key="2">
    <source>
        <dbReference type="ARBA" id="ARBA00022692"/>
    </source>
</evidence>
<dbReference type="STRING" id="701091.M2URT2"/>
<dbReference type="Proteomes" id="UP000016936">
    <property type="component" value="Unassembled WGS sequence"/>
</dbReference>
<comment type="subcellular location">
    <subcellularLocation>
        <location evidence="1">Membrane</location>
        <topology evidence="1">Single-pass membrane protein</topology>
    </subcellularLocation>
</comment>
<evidence type="ECO:0000313" key="9">
    <source>
        <dbReference type="Proteomes" id="UP000016936"/>
    </source>
</evidence>
<dbReference type="SMART" id="SM00321">
    <property type="entry name" value="WSC"/>
    <property type="match status" value="1"/>
</dbReference>